<accession>A0ABV3B2T5</accession>
<proteinExistence type="predicted"/>
<protein>
    <submittedName>
        <fullName evidence="2">NAD(P)H-binding protein</fullName>
    </submittedName>
</protein>
<dbReference type="InterPro" id="IPR051604">
    <property type="entry name" value="Ergot_Alk_Oxidoreductase"/>
</dbReference>
<dbReference type="Pfam" id="PF13460">
    <property type="entry name" value="NAD_binding_10"/>
    <property type="match status" value="1"/>
</dbReference>
<dbReference type="Gene3D" id="3.90.25.10">
    <property type="entry name" value="UDP-galactose 4-epimerase, domain 1"/>
    <property type="match status" value="1"/>
</dbReference>
<name>A0ABV3B2T5_9ACTN</name>
<dbReference type="Proteomes" id="UP001551189">
    <property type="component" value="Unassembled WGS sequence"/>
</dbReference>
<dbReference type="PANTHER" id="PTHR43162">
    <property type="match status" value="1"/>
</dbReference>
<dbReference type="RefSeq" id="WP_359697215.1">
    <property type="nucleotide sequence ID" value="NZ_JBEYXT010000089.1"/>
</dbReference>
<organism evidence="2 3">
    <name type="scientific">Streptomyces neyagawaensis</name>
    <dbReference type="NCBI Taxonomy" id="42238"/>
    <lineage>
        <taxon>Bacteria</taxon>
        <taxon>Bacillati</taxon>
        <taxon>Actinomycetota</taxon>
        <taxon>Actinomycetes</taxon>
        <taxon>Kitasatosporales</taxon>
        <taxon>Streptomycetaceae</taxon>
        <taxon>Streptomyces</taxon>
    </lineage>
</organism>
<gene>
    <name evidence="2" type="ORF">ABZ931_20130</name>
</gene>
<comment type="caution">
    <text evidence="2">The sequence shown here is derived from an EMBL/GenBank/DDBJ whole genome shotgun (WGS) entry which is preliminary data.</text>
</comment>
<evidence type="ECO:0000313" key="3">
    <source>
        <dbReference type="Proteomes" id="UP001551189"/>
    </source>
</evidence>
<reference evidence="2 3" key="1">
    <citation type="submission" date="2024-06" db="EMBL/GenBank/DDBJ databases">
        <title>The Natural Products Discovery Center: Release of the First 8490 Sequenced Strains for Exploring Actinobacteria Biosynthetic Diversity.</title>
        <authorList>
            <person name="Kalkreuter E."/>
            <person name="Kautsar S.A."/>
            <person name="Yang D."/>
            <person name="Bader C.D."/>
            <person name="Teijaro C.N."/>
            <person name="Fluegel L."/>
            <person name="Davis C.M."/>
            <person name="Simpson J.R."/>
            <person name="Lauterbach L."/>
            <person name="Steele A.D."/>
            <person name="Gui C."/>
            <person name="Meng S."/>
            <person name="Li G."/>
            <person name="Viehrig K."/>
            <person name="Ye F."/>
            <person name="Su P."/>
            <person name="Kiefer A.F."/>
            <person name="Nichols A."/>
            <person name="Cepeda A.J."/>
            <person name="Yan W."/>
            <person name="Fan B."/>
            <person name="Jiang Y."/>
            <person name="Adhikari A."/>
            <person name="Zheng C.-J."/>
            <person name="Schuster L."/>
            <person name="Cowan T.M."/>
            <person name="Smanski M.J."/>
            <person name="Chevrette M.G."/>
            <person name="De Carvalho L.P.S."/>
            <person name="Shen B."/>
        </authorList>
    </citation>
    <scope>NUCLEOTIDE SEQUENCE [LARGE SCALE GENOMIC DNA]</scope>
    <source>
        <strain evidence="2 3">NPDC046851</strain>
    </source>
</reference>
<keyword evidence="3" id="KW-1185">Reference proteome</keyword>
<sequence>MAENAAKDAAEARGTASARDMTVLVTGASGRTGSRVAAAARAAGLTVRAASRATGFDWTDRSTWAPALQGVDAAYLVYPSDIGAPGAAEALGGLAREAVARGVRRLVLLSARGQDLALPAEEAVRASGAEWTIVRAAWFMQNFSEGPLVEGLRQGELVFPGGEVAEPFVDVRDIADVVVAALVADGAAFAGRTVEVTGARPLGFRAAVAEIAEVTGREFAYVPVSARDYGDALLGFGVPAGEVGALVETFEALLDGRNASTTDGVRAVLGREPRGFTEFIREAAAGGAWSA</sequence>
<feature type="domain" description="NAD(P)-binding" evidence="1">
    <location>
        <begin position="27"/>
        <end position="182"/>
    </location>
</feature>
<dbReference type="SUPFAM" id="SSF51735">
    <property type="entry name" value="NAD(P)-binding Rossmann-fold domains"/>
    <property type="match status" value="1"/>
</dbReference>
<dbReference type="InterPro" id="IPR016040">
    <property type="entry name" value="NAD(P)-bd_dom"/>
</dbReference>
<evidence type="ECO:0000259" key="1">
    <source>
        <dbReference type="Pfam" id="PF13460"/>
    </source>
</evidence>
<dbReference type="PANTHER" id="PTHR43162:SF1">
    <property type="entry name" value="PRESTALK A DIFFERENTIATION PROTEIN A"/>
    <property type="match status" value="1"/>
</dbReference>
<dbReference type="Gene3D" id="3.40.50.720">
    <property type="entry name" value="NAD(P)-binding Rossmann-like Domain"/>
    <property type="match status" value="1"/>
</dbReference>
<dbReference type="InterPro" id="IPR036291">
    <property type="entry name" value="NAD(P)-bd_dom_sf"/>
</dbReference>
<evidence type="ECO:0000313" key="2">
    <source>
        <dbReference type="EMBL" id="MEU6803299.1"/>
    </source>
</evidence>
<dbReference type="EMBL" id="JBEYXT010000089">
    <property type="protein sequence ID" value="MEU6803299.1"/>
    <property type="molecule type" value="Genomic_DNA"/>
</dbReference>